<reference evidence="1 2" key="1">
    <citation type="journal article" date="2019" name="BMC Genomics">
        <title>New insights from Opisthorchis felineus genome: update on genomics of the epidemiologically important liver flukes.</title>
        <authorList>
            <person name="Ershov N.I."/>
            <person name="Mordvinov V.A."/>
            <person name="Prokhortchouk E.B."/>
            <person name="Pakharukova M.Y."/>
            <person name="Gunbin K.V."/>
            <person name="Ustyantsev K."/>
            <person name="Genaev M.A."/>
            <person name="Blinov A.G."/>
            <person name="Mazur A."/>
            <person name="Boulygina E."/>
            <person name="Tsygankova S."/>
            <person name="Khrameeva E."/>
            <person name="Chekanov N."/>
            <person name="Fan G."/>
            <person name="Xiao A."/>
            <person name="Zhang H."/>
            <person name="Xu X."/>
            <person name="Yang H."/>
            <person name="Solovyev V."/>
            <person name="Lee S.M."/>
            <person name="Liu X."/>
            <person name="Afonnikov D.A."/>
            <person name="Skryabin K.G."/>
        </authorList>
    </citation>
    <scope>NUCLEOTIDE SEQUENCE [LARGE SCALE GENOMIC DNA]</scope>
    <source>
        <strain evidence="1">AK-0245</strain>
        <tissue evidence="1">Whole organism</tissue>
    </source>
</reference>
<dbReference type="AlphaFoldDB" id="A0A4S2MFR9"/>
<accession>A0A4S2MFR9</accession>
<gene>
    <name evidence="1" type="ORF">CRM22_000332</name>
</gene>
<dbReference type="Proteomes" id="UP000308267">
    <property type="component" value="Unassembled WGS sequence"/>
</dbReference>
<evidence type="ECO:0000313" key="1">
    <source>
        <dbReference type="EMBL" id="TGZ75503.1"/>
    </source>
</evidence>
<organism evidence="1 2">
    <name type="scientific">Opisthorchis felineus</name>
    <dbReference type="NCBI Taxonomy" id="147828"/>
    <lineage>
        <taxon>Eukaryota</taxon>
        <taxon>Metazoa</taxon>
        <taxon>Spiralia</taxon>
        <taxon>Lophotrochozoa</taxon>
        <taxon>Platyhelminthes</taxon>
        <taxon>Trematoda</taxon>
        <taxon>Digenea</taxon>
        <taxon>Opisthorchiida</taxon>
        <taxon>Opisthorchiata</taxon>
        <taxon>Opisthorchiidae</taxon>
        <taxon>Opisthorchis</taxon>
    </lineage>
</organism>
<dbReference type="EMBL" id="SJOL01000622">
    <property type="protein sequence ID" value="TGZ75503.1"/>
    <property type="molecule type" value="Genomic_DNA"/>
</dbReference>
<feature type="non-terminal residue" evidence="1">
    <location>
        <position position="56"/>
    </location>
</feature>
<evidence type="ECO:0000313" key="2">
    <source>
        <dbReference type="Proteomes" id="UP000308267"/>
    </source>
</evidence>
<name>A0A4S2MFR9_OPIFE</name>
<proteinExistence type="predicted"/>
<protein>
    <submittedName>
        <fullName evidence="1">Uncharacterized protein</fullName>
    </submittedName>
</protein>
<comment type="caution">
    <text evidence="1">The sequence shown here is derived from an EMBL/GenBank/DDBJ whole genome shotgun (WGS) entry which is preliminary data.</text>
</comment>
<sequence length="56" mass="5891">IPEGEALKKATNTVVKTGTGDKTYLNRLKDFLAAVKKQSLKLQKTGALSVTLSTGG</sequence>
<feature type="non-terminal residue" evidence="1">
    <location>
        <position position="1"/>
    </location>
</feature>
<keyword evidence="2" id="KW-1185">Reference proteome</keyword>